<keyword evidence="2" id="KW-1133">Transmembrane helix</keyword>
<keyword evidence="2" id="KW-0812">Transmembrane</keyword>
<reference evidence="3 4" key="1">
    <citation type="submission" date="2019-10" db="EMBL/GenBank/DDBJ databases">
        <title>Assembly and Annotation for the nematode Trichostrongylus colubriformis.</title>
        <authorList>
            <person name="Martin J."/>
        </authorList>
    </citation>
    <scope>NUCLEOTIDE SEQUENCE [LARGE SCALE GENOMIC DNA]</scope>
    <source>
        <strain evidence="3">G859</strain>
        <tissue evidence="3">Whole worm</tissue>
    </source>
</reference>
<evidence type="ECO:0000256" key="1">
    <source>
        <dbReference type="SAM" id="MobiDB-lite"/>
    </source>
</evidence>
<accession>A0AAN8EUR1</accession>
<feature type="region of interest" description="Disordered" evidence="1">
    <location>
        <begin position="838"/>
        <end position="874"/>
    </location>
</feature>
<dbReference type="AlphaFoldDB" id="A0AAN8EUR1"/>
<feature type="compositionally biased region" description="Acidic residues" evidence="1">
    <location>
        <begin position="958"/>
        <end position="970"/>
    </location>
</feature>
<evidence type="ECO:0000313" key="4">
    <source>
        <dbReference type="Proteomes" id="UP001331761"/>
    </source>
</evidence>
<sequence>SHACVISFQLGIKLPDKLAVAAQKDSTNQNTKGDALASYIGGHVNVRPSNQDIVKHLQRSYMEIYERNERCPSRELVSLIDASLVLGVATFAQKLSEENNYEHDLVQIHYKKSNPDIWDDYKMSVMLRLSRGGAPSPEVLEAASITRLLCDLMAGPSMRRRAAIAEMAANGLKLDAMTLAKLYFPDSELSEQLSNECSSFFEESVNTETKEIVERVAGASQPVFNRHLLRCMDQLSCYRILRIDFALNEKAPLDKKLIGRLEISKHVRYVIADGLAHRNFEAVDLIVEDAVDHLDKYAFFSELEQIVYPMAIDMLSEAVRMIFHAKPASVGWKKQRDEGDKLGCALQQHPNGYIGGLVEMWLKRGPLIEISNTSDVYRQHSLLTSVEGIASVLHDDGLLNPICRGMLLLACDLVCSVMEGLFGNTCRRIDEIIRANPCLDHHTGLVIERRLTRGLLSSHSDERLRNLLDQLYDFSMRDSSFNIDEVFDSRTNVVDVDSADGKVTCSSYLPTCTEEFGKLMEGDSSKDRCEGAMAMKRRGEEPLDGNRHQLQRKRLIQEESMAPEPVVEPAVTSTGSGQSSDMNDTISVAPSRSVCEQVATMMEGVKTCREREAKKKNQSRTMNMAAKAEPHCQRRIKDEPESPGLVPPASAAKDNAAQFCDRLAVRSKQEIVGPRENVCQQYLSTAEDDRRDTERNVSQLDPSLKTKWLPGEASNTCDKTGEEAFSSTDQGDGKTILGFDAVAQIASEGDNELVEGEEVEKDSRKIVSRTVDAQPGDNKCSIDNVGLASADKLKNEHTSLLPPLSPGAHEGGRNSPHHIQIVDRGKAMIHKLLTENNDVNSRPRFGSERQCTANTKPSDDLHKTQSFADFTDDGLDQSNPFRATRENVFCTSSRDSVSADANSFDDDIAAAFAHPPDLTSKIEKATAVPANTTSSPLFDAPENQDIFPENGGSKIQDTDDGWGSDEQDVYPDEKSDCEAICETACISKEPVGNAGTAAKSIHCSGRESEEDPVKTSNRFETSNVLEAIREKLQKKFMSGGFGASGSSGFGSFKRPKVPMERGVEVDLEGVISVEDVEEAASIVMVSGSATAVTAVVIAMDVMAIAMGFVHEVDTEEAEGVPRVHVDSEETAIEMPLFLFIVSMFIFCYVVLSLST</sequence>
<feature type="region of interest" description="Disordered" evidence="1">
    <location>
        <begin position="560"/>
        <end position="584"/>
    </location>
</feature>
<comment type="caution">
    <text evidence="3">The sequence shown here is derived from an EMBL/GenBank/DDBJ whole genome shotgun (WGS) entry which is preliminary data.</text>
</comment>
<organism evidence="3 4">
    <name type="scientific">Trichostrongylus colubriformis</name>
    <name type="common">Black scour worm</name>
    <dbReference type="NCBI Taxonomy" id="6319"/>
    <lineage>
        <taxon>Eukaryota</taxon>
        <taxon>Metazoa</taxon>
        <taxon>Ecdysozoa</taxon>
        <taxon>Nematoda</taxon>
        <taxon>Chromadorea</taxon>
        <taxon>Rhabditida</taxon>
        <taxon>Rhabditina</taxon>
        <taxon>Rhabditomorpha</taxon>
        <taxon>Strongyloidea</taxon>
        <taxon>Trichostrongylidae</taxon>
        <taxon>Trichostrongylus</taxon>
    </lineage>
</organism>
<dbReference type="Proteomes" id="UP001331761">
    <property type="component" value="Unassembled WGS sequence"/>
</dbReference>
<keyword evidence="4" id="KW-1185">Reference proteome</keyword>
<feature type="region of interest" description="Disordered" evidence="1">
    <location>
        <begin position="952"/>
        <end position="971"/>
    </location>
</feature>
<protein>
    <submittedName>
        <fullName evidence="3">Uncharacterized protein</fullName>
    </submittedName>
</protein>
<feature type="transmembrane region" description="Helical" evidence="2">
    <location>
        <begin position="1134"/>
        <end position="1153"/>
    </location>
</feature>
<feature type="compositionally biased region" description="Polar residues" evidence="1">
    <location>
        <begin position="571"/>
        <end position="584"/>
    </location>
</feature>
<evidence type="ECO:0000313" key="3">
    <source>
        <dbReference type="EMBL" id="KAK5968571.1"/>
    </source>
</evidence>
<dbReference type="EMBL" id="WIXE01021218">
    <property type="protein sequence ID" value="KAK5968571.1"/>
    <property type="molecule type" value="Genomic_DNA"/>
</dbReference>
<feature type="region of interest" description="Disordered" evidence="1">
    <location>
        <begin position="610"/>
        <end position="633"/>
    </location>
</feature>
<name>A0AAN8EUR1_TRICO</name>
<proteinExistence type="predicted"/>
<evidence type="ECO:0000256" key="2">
    <source>
        <dbReference type="SAM" id="Phobius"/>
    </source>
</evidence>
<keyword evidence="2" id="KW-0472">Membrane</keyword>
<gene>
    <name evidence="3" type="ORF">GCK32_004757</name>
</gene>
<feature type="non-terminal residue" evidence="3">
    <location>
        <position position="1"/>
    </location>
</feature>